<gene>
    <name evidence="19" type="primary">cobS</name>
    <name evidence="20" type="ORF">FM111_13650</name>
</gene>
<dbReference type="Proteomes" id="UP000195766">
    <property type="component" value="Unassembled WGS sequence"/>
</dbReference>
<dbReference type="EMBL" id="FUIE01000079">
    <property type="protein sequence ID" value="SJM68839.1"/>
    <property type="molecule type" value="Genomic_DNA"/>
</dbReference>
<evidence type="ECO:0000256" key="11">
    <source>
        <dbReference type="ARBA" id="ARBA00022842"/>
    </source>
</evidence>
<dbReference type="GO" id="GO:0009236">
    <property type="term" value="P:cobalamin biosynthetic process"/>
    <property type="evidence" value="ECO:0007669"/>
    <property type="project" value="UniProtKB-UniRule"/>
</dbReference>
<dbReference type="GO" id="GO:0008818">
    <property type="term" value="F:cobalamin 5'-phosphate synthase activity"/>
    <property type="evidence" value="ECO:0007669"/>
    <property type="project" value="UniProtKB-UniRule"/>
</dbReference>
<comment type="similarity">
    <text evidence="4 19">Belongs to the CobS family.</text>
</comment>
<dbReference type="GO" id="GO:0051073">
    <property type="term" value="F:adenosylcobinamide-GDP ribazoletransferase activity"/>
    <property type="evidence" value="ECO:0007669"/>
    <property type="project" value="UniProtKB-UniRule"/>
</dbReference>
<accession>A0A1R4GL10</accession>
<feature type="transmembrane region" description="Helical" evidence="19">
    <location>
        <begin position="64"/>
        <end position="81"/>
    </location>
</feature>
<dbReference type="PANTHER" id="PTHR34148">
    <property type="entry name" value="ADENOSYLCOBINAMIDE-GDP RIBAZOLETRANSFERASE"/>
    <property type="match status" value="1"/>
</dbReference>
<dbReference type="RefSeq" id="WP_087141513.1">
    <property type="nucleotide sequence ID" value="NZ_FUIE01000079.1"/>
</dbReference>
<keyword evidence="10 19" id="KW-0812">Transmembrane</keyword>
<evidence type="ECO:0000256" key="13">
    <source>
        <dbReference type="ARBA" id="ARBA00023136"/>
    </source>
</evidence>
<evidence type="ECO:0000256" key="17">
    <source>
        <dbReference type="ARBA" id="ARBA00048623"/>
    </source>
</evidence>
<comment type="catalytic activity">
    <reaction evidence="18 19">
        <text>alpha-ribazole 5'-phosphate + adenosylcob(III)inamide-GDP = adenosylcob(III)alamin 5'-phosphate + GMP + H(+)</text>
        <dbReference type="Rhea" id="RHEA:23560"/>
        <dbReference type="ChEBI" id="CHEBI:15378"/>
        <dbReference type="ChEBI" id="CHEBI:57918"/>
        <dbReference type="ChEBI" id="CHEBI:58115"/>
        <dbReference type="ChEBI" id="CHEBI:60487"/>
        <dbReference type="ChEBI" id="CHEBI:60493"/>
        <dbReference type="EC" id="2.7.8.26"/>
    </reaction>
</comment>
<evidence type="ECO:0000256" key="18">
    <source>
        <dbReference type="ARBA" id="ARBA00049504"/>
    </source>
</evidence>
<evidence type="ECO:0000313" key="21">
    <source>
        <dbReference type="Proteomes" id="UP000195766"/>
    </source>
</evidence>
<comment type="pathway">
    <text evidence="3 19">Cofactor biosynthesis; adenosylcobalamin biosynthesis; adenosylcobalamin from cob(II)yrinate a,c-diamide: step 7/7.</text>
</comment>
<comment type="cofactor">
    <cofactor evidence="1 19">
        <name>Mg(2+)</name>
        <dbReference type="ChEBI" id="CHEBI:18420"/>
    </cofactor>
</comment>
<keyword evidence="7 19" id="KW-1003">Cell membrane</keyword>
<comment type="catalytic activity">
    <reaction evidence="17 19">
        <text>alpha-ribazole + adenosylcob(III)inamide-GDP = adenosylcob(III)alamin + GMP + H(+)</text>
        <dbReference type="Rhea" id="RHEA:16049"/>
        <dbReference type="ChEBI" id="CHEBI:10329"/>
        <dbReference type="ChEBI" id="CHEBI:15378"/>
        <dbReference type="ChEBI" id="CHEBI:18408"/>
        <dbReference type="ChEBI" id="CHEBI:58115"/>
        <dbReference type="ChEBI" id="CHEBI:60487"/>
        <dbReference type="EC" id="2.7.8.26"/>
    </reaction>
</comment>
<dbReference type="HAMAP" id="MF_00719">
    <property type="entry name" value="CobS"/>
    <property type="match status" value="1"/>
</dbReference>
<evidence type="ECO:0000256" key="4">
    <source>
        <dbReference type="ARBA" id="ARBA00010561"/>
    </source>
</evidence>
<dbReference type="PANTHER" id="PTHR34148:SF1">
    <property type="entry name" value="ADENOSYLCOBINAMIDE-GDP RIBAZOLETRANSFERASE"/>
    <property type="match status" value="1"/>
</dbReference>
<reference evidence="20 21" key="1">
    <citation type="submission" date="2017-02" db="EMBL/GenBank/DDBJ databases">
        <authorList>
            <person name="Peterson S.W."/>
        </authorList>
    </citation>
    <scope>NUCLEOTIDE SEQUENCE [LARGE SCALE GENOMIC DNA]</scope>
    <source>
        <strain evidence="20 21">3F5N</strain>
    </source>
</reference>
<proteinExistence type="inferred from homology"/>
<comment type="function">
    <text evidence="14 19">Joins adenosylcobinamide-GDP and alpha-ribazole to generate adenosylcobalamin (Ado-cobalamin). Also synthesizes adenosylcobalamin 5'-phosphate from adenosylcobinamide-GDP and alpha-ribazole 5'-phosphate.</text>
</comment>
<evidence type="ECO:0000256" key="2">
    <source>
        <dbReference type="ARBA" id="ARBA00004651"/>
    </source>
</evidence>
<evidence type="ECO:0000313" key="20">
    <source>
        <dbReference type="EMBL" id="SJM68839.1"/>
    </source>
</evidence>
<evidence type="ECO:0000256" key="3">
    <source>
        <dbReference type="ARBA" id="ARBA00004663"/>
    </source>
</evidence>
<dbReference type="GO" id="GO:0005886">
    <property type="term" value="C:plasma membrane"/>
    <property type="evidence" value="ECO:0007669"/>
    <property type="project" value="UniProtKB-SubCell"/>
</dbReference>
<evidence type="ECO:0000256" key="15">
    <source>
        <dbReference type="ARBA" id="ARBA00032605"/>
    </source>
</evidence>
<feature type="transmembrane region" description="Helical" evidence="19">
    <location>
        <begin position="38"/>
        <end position="58"/>
    </location>
</feature>
<evidence type="ECO:0000256" key="8">
    <source>
        <dbReference type="ARBA" id="ARBA00022573"/>
    </source>
</evidence>
<evidence type="ECO:0000256" key="10">
    <source>
        <dbReference type="ARBA" id="ARBA00022692"/>
    </source>
</evidence>
<protein>
    <recommendedName>
        <fullName evidence="6 19">Adenosylcobinamide-GDP ribazoletransferase</fullName>
        <ecNumber evidence="5 19">2.7.8.26</ecNumber>
    </recommendedName>
    <alternativeName>
        <fullName evidence="16 19">Cobalamin synthase</fullName>
    </alternativeName>
    <alternativeName>
        <fullName evidence="15 19">Cobalamin-5'-phosphate synthase</fullName>
    </alternativeName>
</protein>
<evidence type="ECO:0000256" key="5">
    <source>
        <dbReference type="ARBA" id="ARBA00013200"/>
    </source>
</evidence>
<dbReference type="UniPathway" id="UPA00148">
    <property type="reaction ID" value="UER00238"/>
</dbReference>
<dbReference type="EC" id="2.7.8.26" evidence="5 19"/>
<keyword evidence="8 19" id="KW-0169">Cobalamin biosynthesis</keyword>
<evidence type="ECO:0000256" key="6">
    <source>
        <dbReference type="ARBA" id="ARBA00015850"/>
    </source>
</evidence>
<evidence type="ECO:0000256" key="7">
    <source>
        <dbReference type="ARBA" id="ARBA00022475"/>
    </source>
</evidence>
<evidence type="ECO:0000256" key="19">
    <source>
        <dbReference type="HAMAP-Rule" id="MF_00719"/>
    </source>
</evidence>
<keyword evidence="9 19" id="KW-0808">Transferase</keyword>
<keyword evidence="12 19" id="KW-1133">Transmembrane helix</keyword>
<dbReference type="NCBIfam" id="TIGR00317">
    <property type="entry name" value="cobS"/>
    <property type="match status" value="1"/>
</dbReference>
<evidence type="ECO:0000256" key="16">
    <source>
        <dbReference type="ARBA" id="ARBA00032853"/>
    </source>
</evidence>
<dbReference type="Pfam" id="PF02654">
    <property type="entry name" value="CobS"/>
    <property type="match status" value="1"/>
</dbReference>
<name>A0A1R4GL10_BREDI</name>
<feature type="transmembrane region" description="Helical" evidence="19">
    <location>
        <begin position="184"/>
        <end position="213"/>
    </location>
</feature>
<feature type="transmembrane region" description="Helical" evidence="19">
    <location>
        <begin position="139"/>
        <end position="163"/>
    </location>
</feature>
<evidence type="ECO:0000256" key="14">
    <source>
        <dbReference type="ARBA" id="ARBA00025228"/>
    </source>
</evidence>
<dbReference type="AlphaFoldDB" id="A0A1R4GL10"/>
<sequence length="255" mass="26158">MIGREARLFVCALQFLTRLPTPPLRDFQPEWIQQSARWFPLVGQVVGLIAAAILYGAAQVWSPWIAALLAVAAGVAMTGGFHEDGLADTADGLGGGQTRARRLEIMKDSRLGSYGALTLGLTLALRVAALAMLVGLSPWMAVVALVASHGLGRAAAVGAMALMPYGGDPGMAKEGKPDRASMTGLAVAVLVALWPLALLPVMAGAVGVAAGLVVGAVPAWQAQRLIGGRTGDVLGAVEQMFEVGFLLGVAALLAS</sequence>
<keyword evidence="13 19" id="KW-0472">Membrane</keyword>
<evidence type="ECO:0000256" key="12">
    <source>
        <dbReference type="ARBA" id="ARBA00022989"/>
    </source>
</evidence>
<organism evidence="20 21">
    <name type="scientific">Brevundimonas diminuta 3F5N</name>
    <dbReference type="NCBI Taxonomy" id="1255603"/>
    <lineage>
        <taxon>Bacteria</taxon>
        <taxon>Pseudomonadati</taxon>
        <taxon>Pseudomonadota</taxon>
        <taxon>Alphaproteobacteria</taxon>
        <taxon>Caulobacterales</taxon>
        <taxon>Caulobacteraceae</taxon>
        <taxon>Brevundimonas</taxon>
    </lineage>
</organism>
<keyword evidence="11 19" id="KW-0460">Magnesium</keyword>
<dbReference type="InterPro" id="IPR003805">
    <property type="entry name" value="CobS"/>
</dbReference>
<evidence type="ECO:0000256" key="1">
    <source>
        <dbReference type="ARBA" id="ARBA00001946"/>
    </source>
</evidence>
<evidence type="ECO:0000256" key="9">
    <source>
        <dbReference type="ARBA" id="ARBA00022679"/>
    </source>
</evidence>
<comment type="subcellular location">
    <subcellularLocation>
        <location evidence="2 19">Cell membrane</location>
        <topology evidence="2 19">Multi-pass membrane protein</topology>
    </subcellularLocation>
</comment>
<dbReference type="OrthoDB" id="9794626at2"/>
<feature type="transmembrane region" description="Helical" evidence="19">
    <location>
        <begin position="111"/>
        <end position="133"/>
    </location>
</feature>